<reference evidence="2" key="1">
    <citation type="submission" date="2023-03" db="EMBL/GenBank/DDBJ databases">
        <title>Complete genome of Cladonia borealis.</title>
        <authorList>
            <person name="Park H."/>
        </authorList>
    </citation>
    <scope>NUCLEOTIDE SEQUENCE</scope>
    <source>
        <strain evidence="2">ANT050790</strain>
    </source>
</reference>
<keyword evidence="1" id="KW-0812">Transmembrane</keyword>
<dbReference type="Proteomes" id="UP001166286">
    <property type="component" value="Unassembled WGS sequence"/>
</dbReference>
<sequence>MSGIAHNLVRRAVAVTQQHYNTPQGDNDDQIKKIATWGMILIWVTGVLYFAMMSAISYTYGDVIATLTMIETPTATAFTVESTDETEAPLLDQKPEDAKAIEADLFLVKQKPITSTMRSAIKHLKARGGRLARFRGFHVALIYHIALSVGTNFMTSLFGSPFGSLTRPLAFIVVSVVLARLNMTWTHIIISNPSEKRWYRRIVSGKAARKIMIPTAVFAIAQLSLCLPGFILSMASNTWQRPSSHGDEKEYAQKLVLFQVAMAAIAFILIVVLVVIPADVTLKRVQASMLPEEDEAIVPFDRTFGGKVVPEILGGSGAVSMFDAWKTFDRSARVRLLKLYAKIFLVQLFTTILFIMVVFGELRVIMGDDLRKAVRMGQEQLMR</sequence>
<proteinExistence type="predicted"/>
<evidence type="ECO:0000256" key="1">
    <source>
        <dbReference type="SAM" id="Phobius"/>
    </source>
</evidence>
<feature type="transmembrane region" description="Helical" evidence="1">
    <location>
        <begin position="34"/>
        <end position="52"/>
    </location>
</feature>
<accession>A0AA39R6I5</accession>
<keyword evidence="3" id="KW-1185">Reference proteome</keyword>
<keyword evidence="1" id="KW-1133">Transmembrane helix</keyword>
<name>A0AA39R6I5_9LECA</name>
<organism evidence="2 3">
    <name type="scientific">Cladonia borealis</name>
    <dbReference type="NCBI Taxonomy" id="184061"/>
    <lineage>
        <taxon>Eukaryota</taxon>
        <taxon>Fungi</taxon>
        <taxon>Dikarya</taxon>
        <taxon>Ascomycota</taxon>
        <taxon>Pezizomycotina</taxon>
        <taxon>Lecanoromycetes</taxon>
        <taxon>OSLEUM clade</taxon>
        <taxon>Lecanoromycetidae</taxon>
        <taxon>Lecanorales</taxon>
        <taxon>Lecanorineae</taxon>
        <taxon>Cladoniaceae</taxon>
        <taxon>Cladonia</taxon>
    </lineage>
</organism>
<keyword evidence="1" id="KW-0472">Membrane</keyword>
<feature type="transmembrane region" description="Helical" evidence="1">
    <location>
        <begin position="137"/>
        <end position="157"/>
    </location>
</feature>
<evidence type="ECO:0000313" key="2">
    <source>
        <dbReference type="EMBL" id="KAK0514715.1"/>
    </source>
</evidence>
<feature type="transmembrane region" description="Helical" evidence="1">
    <location>
        <begin position="339"/>
        <end position="359"/>
    </location>
</feature>
<protein>
    <submittedName>
        <fullName evidence="2">Uncharacterized protein</fullName>
    </submittedName>
</protein>
<feature type="transmembrane region" description="Helical" evidence="1">
    <location>
        <begin position="169"/>
        <end position="190"/>
    </location>
</feature>
<comment type="caution">
    <text evidence="2">The sequence shown here is derived from an EMBL/GenBank/DDBJ whole genome shotgun (WGS) entry which is preliminary data.</text>
</comment>
<dbReference type="EMBL" id="JAFEKC020000005">
    <property type="protein sequence ID" value="KAK0514715.1"/>
    <property type="molecule type" value="Genomic_DNA"/>
</dbReference>
<gene>
    <name evidence="2" type="ORF">JMJ35_003332</name>
</gene>
<evidence type="ECO:0000313" key="3">
    <source>
        <dbReference type="Proteomes" id="UP001166286"/>
    </source>
</evidence>
<dbReference type="AlphaFoldDB" id="A0AA39R6I5"/>
<feature type="transmembrane region" description="Helical" evidence="1">
    <location>
        <begin position="211"/>
        <end position="235"/>
    </location>
</feature>
<feature type="transmembrane region" description="Helical" evidence="1">
    <location>
        <begin position="255"/>
        <end position="276"/>
    </location>
</feature>